<evidence type="ECO:0000313" key="1">
    <source>
        <dbReference type="EMBL" id="SOQ44018.1"/>
    </source>
</evidence>
<accession>A0A2H1VTA1</accession>
<proteinExistence type="predicted"/>
<dbReference type="AlphaFoldDB" id="A0A2H1VTA1"/>
<name>A0A2H1VTA1_SPOFR</name>
<sequence>MQLRCAFFIAYTYYGECSEELFGLIKYLPLLFAIDLHDSISIPIIDGWRATTVRFSPNFLPRTAKLWNELSSAAHAERDAPHARVWFWSDGELPLLAVRRPGPTVVGDRHAISDARSVSRDGWGVRSIARATWHNSGGKARRKKANTYYCKTYQRIPKCEAQILSSETMTIIVVENSEDRGLGRFAERELNSSSSIEGSP</sequence>
<gene>
    <name evidence="1" type="ORF">SFRICE_015008</name>
</gene>
<reference evidence="1" key="1">
    <citation type="submission" date="2016-07" db="EMBL/GenBank/DDBJ databases">
        <authorList>
            <person name="Bretaudeau A."/>
        </authorList>
    </citation>
    <scope>NUCLEOTIDE SEQUENCE</scope>
    <source>
        <strain evidence="1">Rice</strain>
        <tissue evidence="1">Whole body</tissue>
    </source>
</reference>
<dbReference type="EMBL" id="ODYU01004299">
    <property type="protein sequence ID" value="SOQ44018.1"/>
    <property type="molecule type" value="Genomic_DNA"/>
</dbReference>
<protein>
    <submittedName>
        <fullName evidence="1">SFRICE_015008</fullName>
    </submittedName>
</protein>
<organism evidence="1">
    <name type="scientific">Spodoptera frugiperda</name>
    <name type="common">Fall armyworm</name>
    <dbReference type="NCBI Taxonomy" id="7108"/>
    <lineage>
        <taxon>Eukaryota</taxon>
        <taxon>Metazoa</taxon>
        <taxon>Ecdysozoa</taxon>
        <taxon>Arthropoda</taxon>
        <taxon>Hexapoda</taxon>
        <taxon>Insecta</taxon>
        <taxon>Pterygota</taxon>
        <taxon>Neoptera</taxon>
        <taxon>Endopterygota</taxon>
        <taxon>Lepidoptera</taxon>
        <taxon>Glossata</taxon>
        <taxon>Ditrysia</taxon>
        <taxon>Noctuoidea</taxon>
        <taxon>Noctuidae</taxon>
        <taxon>Amphipyrinae</taxon>
        <taxon>Spodoptera</taxon>
    </lineage>
</organism>